<gene>
    <name evidence="1" type="ORF">D0368_00372</name>
</gene>
<keyword evidence="1" id="KW-0614">Plasmid</keyword>
<protein>
    <submittedName>
        <fullName evidence="1">Uncharacterized protein</fullName>
    </submittedName>
</protein>
<proteinExistence type="predicted"/>
<sequence>MIEGQTTATNTATLMQNTGTKFAGRIVSEGSTARTLKSAAGEEARARMNNLQRQDGIFGESWIDSPQISILMESKINVQELIELHPGEFFSIFREKPYHQHHSSSLTMRKAAAAIPLL</sequence>
<reference evidence="1" key="1">
    <citation type="journal article" date="2018" name="Vet. Microbiol.">
        <title>Characterization of plasmids harboring blaCTX-M genes in Escherichia coli from French pigs.</title>
        <authorList>
            <person name="Lucas P."/>
            <person name="Jouy E."/>
            <person name="Le Devendec L."/>
            <person name="de Boisseson C."/>
            <person name="Perrin-Guyomard A."/>
            <person name="Jove T."/>
            <person name="Blanchard Y."/>
            <person name="Touzain F."/>
            <person name="Kempf I."/>
        </authorList>
    </citation>
    <scope>NUCLEOTIDE SEQUENCE</scope>
    <source>
        <strain evidence="1">12-034</strain>
        <plasmid evidence="1">p12-034</plasmid>
    </source>
</reference>
<accession>A0A3G4RTU3</accession>
<dbReference type="EMBL" id="MH847404">
    <property type="protein sequence ID" value="AYU69122.1"/>
    <property type="molecule type" value="Genomic_DNA"/>
</dbReference>
<name>A0A3G4RTU3_ECOLX</name>
<dbReference type="AlphaFoldDB" id="A0A3G4RTU3"/>
<evidence type="ECO:0000313" key="1">
    <source>
        <dbReference type="EMBL" id="AYU69122.1"/>
    </source>
</evidence>
<organism evidence="1">
    <name type="scientific">Escherichia coli</name>
    <dbReference type="NCBI Taxonomy" id="562"/>
    <lineage>
        <taxon>Bacteria</taxon>
        <taxon>Pseudomonadati</taxon>
        <taxon>Pseudomonadota</taxon>
        <taxon>Gammaproteobacteria</taxon>
        <taxon>Enterobacterales</taxon>
        <taxon>Enterobacteriaceae</taxon>
        <taxon>Escherichia</taxon>
    </lineage>
</organism>
<geneLocation type="plasmid" evidence="1">
    <name>p12-034</name>
</geneLocation>